<gene>
    <name evidence="4" type="ORF">MEDL_54970</name>
</gene>
<keyword evidence="2" id="KW-0053">Apoptosis</keyword>
<accession>A0A8S3UAD5</accession>
<name>A0A8S3UAD5_MYTED</name>
<dbReference type="GO" id="GO:0051400">
    <property type="term" value="F:BH domain binding"/>
    <property type="evidence" value="ECO:0007669"/>
    <property type="project" value="TreeGrafter"/>
</dbReference>
<dbReference type="SMART" id="SM00337">
    <property type="entry name" value="BCL"/>
    <property type="match status" value="1"/>
</dbReference>
<sequence>MAKPLYFFRAVIDDAATACNESEAALSETESIENVTDVVDVSSNDNLISNDDQSQTNTDSLLIQPEDQACNFQTQTEICKPNNEIPTMKPSSSKVMTVLGSTDSKTALNDKLKVYDVSDRRLFDARSLCSQVSPEATTDTFLTVAKSFFSDGVYNWGRVGSLFYFAYKMVVKALNKIALIRAIINWVVNFITDYVAPWIIERGVGIGANPFISNNKKSVSPGQFGFLDGQ</sequence>
<keyword evidence="5" id="KW-1185">Reference proteome</keyword>
<dbReference type="Proteomes" id="UP000683360">
    <property type="component" value="Unassembled WGS sequence"/>
</dbReference>
<comment type="caution">
    <text evidence="4">The sequence shown here is derived from an EMBL/GenBank/DDBJ whole genome shotgun (WGS) entry which is preliminary data.</text>
</comment>
<comment type="similarity">
    <text evidence="1">Belongs to the Bcl-2 family.</text>
</comment>
<evidence type="ECO:0000256" key="1">
    <source>
        <dbReference type="ARBA" id="ARBA00009458"/>
    </source>
</evidence>
<dbReference type="GO" id="GO:0097192">
    <property type="term" value="P:extrinsic apoptotic signaling pathway in absence of ligand"/>
    <property type="evidence" value="ECO:0007669"/>
    <property type="project" value="TreeGrafter"/>
</dbReference>
<evidence type="ECO:0000259" key="3">
    <source>
        <dbReference type="SMART" id="SM00337"/>
    </source>
</evidence>
<dbReference type="PANTHER" id="PTHR11256">
    <property type="entry name" value="BCL-2 RELATED"/>
    <property type="match status" value="1"/>
</dbReference>
<dbReference type="OrthoDB" id="6080198at2759"/>
<reference evidence="4" key="1">
    <citation type="submission" date="2021-03" db="EMBL/GenBank/DDBJ databases">
        <authorList>
            <person name="Bekaert M."/>
        </authorList>
    </citation>
    <scope>NUCLEOTIDE SEQUENCE</scope>
</reference>
<evidence type="ECO:0000256" key="2">
    <source>
        <dbReference type="ARBA" id="ARBA00022703"/>
    </source>
</evidence>
<dbReference type="PANTHER" id="PTHR11256:SF56">
    <property type="entry name" value="BCL-2 BCL-2 HOMOLOGY REGION 1-3 DOMAIN-CONTAINING PROTEIN"/>
    <property type="match status" value="1"/>
</dbReference>
<dbReference type="Pfam" id="PF00452">
    <property type="entry name" value="Bcl-2"/>
    <property type="match status" value="1"/>
</dbReference>
<evidence type="ECO:0000313" key="5">
    <source>
        <dbReference type="Proteomes" id="UP000683360"/>
    </source>
</evidence>
<dbReference type="InterPro" id="IPR002475">
    <property type="entry name" value="Bcl2-like"/>
</dbReference>
<dbReference type="AlphaFoldDB" id="A0A8S3UAD5"/>
<dbReference type="GO" id="GO:0015267">
    <property type="term" value="F:channel activity"/>
    <property type="evidence" value="ECO:0007669"/>
    <property type="project" value="TreeGrafter"/>
</dbReference>
<dbReference type="PROSITE" id="PS50062">
    <property type="entry name" value="BCL2_FAMILY"/>
    <property type="match status" value="1"/>
</dbReference>
<protein>
    <submittedName>
        <fullName evidence="4">BAX</fullName>
    </submittedName>
</protein>
<organism evidence="4 5">
    <name type="scientific">Mytilus edulis</name>
    <name type="common">Blue mussel</name>
    <dbReference type="NCBI Taxonomy" id="6550"/>
    <lineage>
        <taxon>Eukaryota</taxon>
        <taxon>Metazoa</taxon>
        <taxon>Spiralia</taxon>
        <taxon>Lophotrochozoa</taxon>
        <taxon>Mollusca</taxon>
        <taxon>Bivalvia</taxon>
        <taxon>Autobranchia</taxon>
        <taxon>Pteriomorphia</taxon>
        <taxon>Mytilida</taxon>
        <taxon>Mytiloidea</taxon>
        <taxon>Mytilidae</taxon>
        <taxon>Mytilinae</taxon>
        <taxon>Mytilus</taxon>
    </lineage>
</organism>
<dbReference type="InterPro" id="IPR026298">
    <property type="entry name" value="Bcl-2_fam"/>
</dbReference>
<dbReference type="GO" id="GO:0008053">
    <property type="term" value="P:mitochondrial fusion"/>
    <property type="evidence" value="ECO:0007669"/>
    <property type="project" value="TreeGrafter"/>
</dbReference>
<dbReference type="GO" id="GO:0008630">
    <property type="term" value="P:intrinsic apoptotic signaling pathway in response to DNA damage"/>
    <property type="evidence" value="ECO:0007669"/>
    <property type="project" value="TreeGrafter"/>
</dbReference>
<proteinExistence type="inferred from homology"/>
<dbReference type="SUPFAM" id="SSF56854">
    <property type="entry name" value="Bcl-2 inhibitors of programmed cell death"/>
    <property type="match status" value="1"/>
</dbReference>
<feature type="domain" description="Bcl-2 Bcl-2 homology region 1-3" evidence="3">
    <location>
        <begin position="112"/>
        <end position="205"/>
    </location>
</feature>
<dbReference type="CDD" id="cd06845">
    <property type="entry name" value="Bcl-2_like"/>
    <property type="match status" value="1"/>
</dbReference>
<dbReference type="Gene3D" id="1.10.437.10">
    <property type="entry name" value="Blc2-like"/>
    <property type="match status" value="1"/>
</dbReference>
<dbReference type="EMBL" id="CAJPWZ010002684">
    <property type="protein sequence ID" value="CAG2242767.1"/>
    <property type="molecule type" value="Genomic_DNA"/>
</dbReference>
<dbReference type="GO" id="GO:0005741">
    <property type="term" value="C:mitochondrial outer membrane"/>
    <property type="evidence" value="ECO:0007669"/>
    <property type="project" value="TreeGrafter"/>
</dbReference>
<evidence type="ECO:0000313" key="4">
    <source>
        <dbReference type="EMBL" id="CAG2242767.1"/>
    </source>
</evidence>
<dbReference type="InterPro" id="IPR046371">
    <property type="entry name" value="Bcl-2_BH1-3"/>
</dbReference>
<dbReference type="GO" id="GO:0001836">
    <property type="term" value="P:release of cytochrome c from mitochondria"/>
    <property type="evidence" value="ECO:0007669"/>
    <property type="project" value="TreeGrafter"/>
</dbReference>
<dbReference type="GO" id="GO:0042981">
    <property type="term" value="P:regulation of apoptotic process"/>
    <property type="evidence" value="ECO:0007669"/>
    <property type="project" value="InterPro"/>
</dbReference>
<dbReference type="InterPro" id="IPR036834">
    <property type="entry name" value="Bcl-2-like_sf"/>
</dbReference>